<comment type="caution">
    <text evidence="5">The sequence shown here is derived from an EMBL/GenBank/DDBJ whole genome shotgun (WGS) entry which is preliminary data.</text>
</comment>
<dbReference type="InterPro" id="IPR003812">
    <property type="entry name" value="Fido"/>
</dbReference>
<dbReference type="InterPro" id="IPR040198">
    <property type="entry name" value="Fido_containing"/>
</dbReference>
<dbReference type="PROSITE" id="PS51459">
    <property type="entry name" value="FIDO"/>
    <property type="match status" value="1"/>
</dbReference>
<keyword evidence="2" id="KW-0175">Coiled coil</keyword>
<gene>
    <name evidence="5" type="ORF">SAMN04488089_11461</name>
</gene>
<dbReference type="EMBL" id="FOFY01000014">
    <property type="protein sequence ID" value="SER37383.1"/>
    <property type="molecule type" value="Genomic_DNA"/>
</dbReference>
<dbReference type="Gene3D" id="1.10.3290.10">
    <property type="entry name" value="Fido-like domain"/>
    <property type="match status" value="1"/>
</dbReference>
<evidence type="ECO:0000313" key="5">
    <source>
        <dbReference type="EMBL" id="SER37383.1"/>
    </source>
</evidence>
<dbReference type="PANTHER" id="PTHR13504:SF38">
    <property type="entry name" value="FIDO DOMAIN-CONTAINING PROTEIN"/>
    <property type="match status" value="1"/>
</dbReference>
<evidence type="ECO:0000313" key="6">
    <source>
        <dbReference type="Proteomes" id="UP000183496"/>
    </source>
</evidence>
<dbReference type="AlphaFoldDB" id="A0AAJ5BF17"/>
<accession>A0AAJ5BF17</accession>
<evidence type="ECO:0000256" key="3">
    <source>
        <dbReference type="SAM" id="MobiDB-lite"/>
    </source>
</evidence>
<dbReference type="Pfam" id="PF02661">
    <property type="entry name" value="Fic"/>
    <property type="match status" value="1"/>
</dbReference>
<organism evidence="5 6">
    <name type="scientific">Myroides profundi</name>
    <dbReference type="NCBI Taxonomy" id="480520"/>
    <lineage>
        <taxon>Bacteria</taxon>
        <taxon>Pseudomonadati</taxon>
        <taxon>Bacteroidota</taxon>
        <taxon>Flavobacteriia</taxon>
        <taxon>Flavobacteriales</taxon>
        <taxon>Flavobacteriaceae</taxon>
        <taxon>Myroides</taxon>
    </lineage>
</organism>
<dbReference type="KEGG" id="mpw:MPR_3037"/>
<dbReference type="RefSeq" id="WP_041893918.1">
    <property type="nucleotide sequence ID" value="NZ_CP010817.1"/>
</dbReference>
<proteinExistence type="predicted"/>
<keyword evidence="6" id="KW-1185">Reference proteome</keyword>
<evidence type="ECO:0000259" key="4">
    <source>
        <dbReference type="PROSITE" id="PS51459"/>
    </source>
</evidence>
<name>A0AAJ5BF17_MYRPR</name>
<feature type="compositionally biased region" description="Acidic residues" evidence="3">
    <location>
        <begin position="354"/>
        <end position="404"/>
    </location>
</feature>
<dbReference type="SUPFAM" id="SSF140931">
    <property type="entry name" value="Fic-like"/>
    <property type="match status" value="1"/>
</dbReference>
<reference evidence="5 6" key="1">
    <citation type="submission" date="2016-10" db="EMBL/GenBank/DDBJ databases">
        <authorList>
            <person name="Varghese N."/>
            <person name="Submissions S."/>
        </authorList>
    </citation>
    <scope>NUCLEOTIDE SEQUENCE [LARGE SCALE GENOMIC DNA]</scope>
    <source>
        <strain evidence="6">DSM 19823 / KCTC 23066 / CCTCC M 208030 / D25</strain>
    </source>
</reference>
<feature type="coiled-coil region" evidence="2">
    <location>
        <begin position="270"/>
        <end position="297"/>
    </location>
</feature>
<evidence type="ECO:0000256" key="1">
    <source>
        <dbReference type="PIRSR" id="PIRSR640198-3"/>
    </source>
</evidence>
<protein>
    <submittedName>
        <fullName evidence="5">Fic family protein</fullName>
    </submittedName>
</protein>
<dbReference type="InterPro" id="IPR036597">
    <property type="entry name" value="Fido-like_dom_sf"/>
</dbReference>
<sequence>MTYTEVKIKIDNLQQQVEALGGLNSEQFVTLSEKYRLECNYYSNGTEGNTLTKEEIRSMIAGMVNVENKPLRDLMEIKKHDEVLKDMLGGGLVEVHLSEKYIKELHAKLMYEEDAEKKLTIGQWKQSPNEMVTYKGDKYPYTGVAEVKAEMKELINRTNEAIDYILKGKKYAPHPIDVALNFHVDFLKISPFDRGNRVIARMLSNQILIAFVYTPFWITDKENKAYEQYLADVLCYEGAKDDLFGHIGQQILRSQQMVVDIQEGKSIEESEKFYNQIEMLKRQLKAKEEEQSKVKSAAWLESVFIHSIRPLFTEVENNVKDSFGDLFDEIIGQYTLDVSEEELEELLSDTIEHQEEESITNEEQAVEEEPMTSEEEVVVEEESVATEEEINEDEVSEEDEVGEEISNEIDLDNPSIVWNRAEGIQSIIRLDGFKLIEGAEAIEVGLACVFTELTYVIDLGNGTVFEKEYDQQLETQDIKAISDYTCELIVKKINEI</sequence>
<evidence type="ECO:0000256" key="2">
    <source>
        <dbReference type="SAM" id="Coils"/>
    </source>
</evidence>
<feature type="site" description="Important for autoinhibition of adenylyltransferase activity" evidence="1">
    <location>
        <position position="47"/>
    </location>
</feature>
<feature type="region of interest" description="Disordered" evidence="3">
    <location>
        <begin position="352"/>
        <end position="404"/>
    </location>
</feature>
<dbReference type="PANTHER" id="PTHR13504">
    <property type="entry name" value="FIDO DOMAIN-CONTAINING PROTEIN DDB_G0283145"/>
    <property type="match status" value="1"/>
</dbReference>
<dbReference type="Proteomes" id="UP000183496">
    <property type="component" value="Unassembled WGS sequence"/>
</dbReference>
<feature type="domain" description="Fido" evidence="4">
    <location>
        <begin position="97"/>
        <end position="253"/>
    </location>
</feature>